<dbReference type="GO" id="GO:0004309">
    <property type="term" value="F:exopolyphosphatase activity"/>
    <property type="evidence" value="ECO:0007669"/>
    <property type="project" value="TreeGrafter"/>
</dbReference>
<accession>A0AAW1WU04</accession>
<dbReference type="GO" id="GO:0005737">
    <property type="term" value="C:cytoplasm"/>
    <property type="evidence" value="ECO:0007669"/>
    <property type="project" value="TreeGrafter"/>
</dbReference>
<feature type="region of interest" description="Disordered" evidence="1">
    <location>
        <begin position="452"/>
        <end position="496"/>
    </location>
</feature>
<dbReference type="Gene3D" id="3.90.1640.10">
    <property type="entry name" value="inorganic pyrophosphatase (n-terminal core)"/>
    <property type="match status" value="2"/>
</dbReference>
<evidence type="ECO:0000256" key="1">
    <source>
        <dbReference type="SAM" id="MobiDB-lite"/>
    </source>
</evidence>
<dbReference type="PANTHER" id="PTHR12112:SF39">
    <property type="entry name" value="EG:152A3.5 PROTEIN (FBGN0003116_PN PROTEIN)"/>
    <property type="match status" value="1"/>
</dbReference>
<dbReference type="Proteomes" id="UP001457282">
    <property type="component" value="Unassembled WGS sequence"/>
</dbReference>
<feature type="region of interest" description="Disordered" evidence="1">
    <location>
        <begin position="1"/>
        <end position="43"/>
    </location>
</feature>
<proteinExistence type="predicted"/>
<dbReference type="EMBL" id="JBEDUW010000005">
    <property type="protein sequence ID" value="KAK9926790.1"/>
    <property type="molecule type" value="Genomic_DNA"/>
</dbReference>
<name>A0AAW1WU04_RUBAR</name>
<feature type="region of interest" description="Disordered" evidence="1">
    <location>
        <begin position="64"/>
        <end position="197"/>
    </location>
</feature>
<reference evidence="2 3" key="1">
    <citation type="journal article" date="2023" name="G3 (Bethesda)">
        <title>A chromosome-length genome assembly and annotation of blackberry (Rubus argutus, cv. 'Hillquist').</title>
        <authorList>
            <person name="Bruna T."/>
            <person name="Aryal R."/>
            <person name="Dudchenko O."/>
            <person name="Sargent D.J."/>
            <person name="Mead D."/>
            <person name="Buti M."/>
            <person name="Cavallini A."/>
            <person name="Hytonen T."/>
            <person name="Andres J."/>
            <person name="Pham M."/>
            <person name="Weisz D."/>
            <person name="Mascagni F."/>
            <person name="Usai G."/>
            <person name="Natali L."/>
            <person name="Bassil N."/>
            <person name="Fernandez G.E."/>
            <person name="Lomsadze A."/>
            <person name="Armour M."/>
            <person name="Olukolu B."/>
            <person name="Poorten T."/>
            <person name="Britton C."/>
            <person name="Davik J."/>
            <person name="Ashrafi H."/>
            <person name="Aiden E.L."/>
            <person name="Borodovsky M."/>
            <person name="Worthington M."/>
        </authorList>
    </citation>
    <scope>NUCLEOTIDE SEQUENCE [LARGE SCALE GENOMIC DNA]</scope>
    <source>
        <strain evidence="2">PI 553951</strain>
    </source>
</reference>
<evidence type="ECO:0000313" key="2">
    <source>
        <dbReference type="EMBL" id="KAK9926790.1"/>
    </source>
</evidence>
<dbReference type="AlphaFoldDB" id="A0AAW1WU04"/>
<protein>
    <submittedName>
        <fullName evidence="2">Uncharacterized protein</fullName>
    </submittedName>
</protein>
<feature type="compositionally biased region" description="Polar residues" evidence="1">
    <location>
        <begin position="110"/>
        <end position="134"/>
    </location>
</feature>
<comment type="caution">
    <text evidence="2">The sequence shown here is derived from an EMBL/GenBank/DDBJ whole genome shotgun (WGS) entry which is preliminary data.</text>
</comment>
<gene>
    <name evidence="2" type="ORF">M0R45_024002</name>
</gene>
<feature type="compositionally biased region" description="Polar residues" evidence="1">
    <location>
        <begin position="163"/>
        <end position="173"/>
    </location>
</feature>
<keyword evidence="3" id="KW-1185">Reference proteome</keyword>
<sequence length="507" mass="56594">MALRFSSKESKRPTPLSMQQQNKQVAAEIRRKPQPPPVADLTDFMNDMFFGTVCQKVQRSRELEWRDTIEDNSKAQPEQIGSANDTPTPPDSPQDFSPASAVQKWFSNILKPSNQAQVPNQSQPNSDPTPQTVPARQPGHRRSRFQNDPSSPQPHGIPIPSRRTFQSPSTTPDNKLLSPPKNLVPSAHRRSISSSTCSVEKAAIKTNTVGWPKDEAQAQDQGGGIDDLNGFLKEQRTKIQSVSDGQGNSKARIVLSDPSNSTSTMVSAICYAWLLENRVRKENKKSKAWNTNEDEEEYVVVPVINVKRGRMWKQREAAWLFYHVGLDVTSLLFSDEVDLECLMMAGKLNILVTGQDILRNNGEVGSQCTMLTDNYCEDAYELLDNLLLKKLLLAGILLDTQNLKASSQLSMTRDAEAVQLLLVGLPSNYRNALFDQLTQHQGDNSFLEALRQNYGNSPNESSGEGADHVKQKSSERKSASNSRHEANLIQNSDKNDNELQEILKRVQ</sequence>
<feature type="compositionally biased region" description="Basic and acidic residues" evidence="1">
    <location>
        <begin position="465"/>
        <end position="486"/>
    </location>
</feature>
<feature type="compositionally biased region" description="Basic and acidic residues" evidence="1">
    <location>
        <begin position="64"/>
        <end position="73"/>
    </location>
</feature>
<feature type="compositionally biased region" description="Polar residues" evidence="1">
    <location>
        <begin position="74"/>
        <end position="86"/>
    </location>
</feature>
<organism evidence="2 3">
    <name type="scientific">Rubus argutus</name>
    <name type="common">Southern blackberry</name>
    <dbReference type="NCBI Taxonomy" id="59490"/>
    <lineage>
        <taxon>Eukaryota</taxon>
        <taxon>Viridiplantae</taxon>
        <taxon>Streptophyta</taxon>
        <taxon>Embryophyta</taxon>
        <taxon>Tracheophyta</taxon>
        <taxon>Spermatophyta</taxon>
        <taxon>Magnoliopsida</taxon>
        <taxon>eudicotyledons</taxon>
        <taxon>Gunneridae</taxon>
        <taxon>Pentapetalae</taxon>
        <taxon>rosids</taxon>
        <taxon>fabids</taxon>
        <taxon>Rosales</taxon>
        <taxon>Rosaceae</taxon>
        <taxon>Rosoideae</taxon>
        <taxon>Rosoideae incertae sedis</taxon>
        <taxon>Rubus</taxon>
    </lineage>
</organism>
<dbReference type="PANTHER" id="PTHR12112">
    <property type="entry name" value="BNIP - RELATED"/>
    <property type="match status" value="1"/>
</dbReference>
<feature type="compositionally biased region" description="Polar residues" evidence="1">
    <location>
        <begin position="453"/>
        <end position="462"/>
    </location>
</feature>
<evidence type="ECO:0000313" key="3">
    <source>
        <dbReference type="Proteomes" id="UP001457282"/>
    </source>
</evidence>
<feature type="compositionally biased region" description="Basic and acidic residues" evidence="1">
    <location>
        <begin position="1"/>
        <end position="12"/>
    </location>
</feature>